<organism evidence="1 2">
    <name type="scientific">Prunus dulcis</name>
    <name type="common">Almond</name>
    <name type="synonym">Amygdalus dulcis</name>
    <dbReference type="NCBI Taxonomy" id="3755"/>
    <lineage>
        <taxon>Eukaryota</taxon>
        <taxon>Viridiplantae</taxon>
        <taxon>Streptophyta</taxon>
        <taxon>Embryophyta</taxon>
        <taxon>Tracheophyta</taxon>
        <taxon>Spermatophyta</taxon>
        <taxon>Magnoliopsida</taxon>
        <taxon>eudicotyledons</taxon>
        <taxon>Gunneridae</taxon>
        <taxon>Pentapetalae</taxon>
        <taxon>rosids</taxon>
        <taxon>fabids</taxon>
        <taxon>Rosales</taxon>
        <taxon>Rosaceae</taxon>
        <taxon>Amygdaloideae</taxon>
        <taxon>Amygdaleae</taxon>
        <taxon>Prunus</taxon>
    </lineage>
</organism>
<name>A0AAD4WAS4_PRUDU</name>
<dbReference type="AlphaFoldDB" id="A0AAD4WAS4"/>
<comment type="caution">
    <text evidence="1">The sequence shown here is derived from an EMBL/GenBank/DDBJ whole genome shotgun (WGS) entry which is preliminary data.</text>
</comment>
<sequence>MRARVACSGGHGRMGEKKTGGCGGYGFIGGGSVMEDGGGSVGSGFVEGWWSWGIGLGWKGVNGLGVKKNLKGGGDWSGVKGWWSWGGEEDREKERMFDCVGGLVNCKFWFIPYALWLACLCGKLQMHLELHFTLLPNKQLIRFNLWVLLQK</sequence>
<dbReference type="EMBL" id="JAJFAZ020000003">
    <property type="protein sequence ID" value="KAI5339716.1"/>
    <property type="molecule type" value="Genomic_DNA"/>
</dbReference>
<reference evidence="1 2" key="1">
    <citation type="journal article" date="2022" name="G3 (Bethesda)">
        <title>Whole-genome sequence and methylome profiling of the almond [Prunus dulcis (Mill.) D.A. Webb] cultivar 'Nonpareil'.</title>
        <authorList>
            <person name="D'Amico-Willman K.M."/>
            <person name="Ouma W.Z."/>
            <person name="Meulia T."/>
            <person name="Sideli G.M."/>
            <person name="Gradziel T.M."/>
            <person name="Fresnedo-Ramirez J."/>
        </authorList>
    </citation>
    <scope>NUCLEOTIDE SEQUENCE [LARGE SCALE GENOMIC DNA]</scope>
    <source>
        <strain evidence="1">Clone GOH B32 T37-40</strain>
    </source>
</reference>
<dbReference type="Proteomes" id="UP001054821">
    <property type="component" value="Chromosome 3"/>
</dbReference>
<evidence type="ECO:0000313" key="1">
    <source>
        <dbReference type="EMBL" id="KAI5339716.1"/>
    </source>
</evidence>
<proteinExistence type="predicted"/>
<evidence type="ECO:0000313" key="2">
    <source>
        <dbReference type="Proteomes" id="UP001054821"/>
    </source>
</evidence>
<gene>
    <name evidence="1" type="ORF">L3X38_018988</name>
</gene>
<protein>
    <submittedName>
        <fullName evidence="1">Uncharacterized protein</fullName>
    </submittedName>
</protein>
<accession>A0AAD4WAS4</accession>
<keyword evidence="2" id="KW-1185">Reference proteome</keyword>